<dbReference type="Pfam" id="PF06259">
    <property type="entry name" value="Abhydrolase_8"/>
    <property type="match status" value="1"/>
</dbReference>
<dbReference type="SUPFAM" id="SSF53474">
    <property type="entry name" value="alpha/beta-Hydrolases"/>
    <property type="match status" value="1"/>
</dbReference>
<proteinExistence type="predicted"/>
<evidence type="ECO:0000259" key="2">
    <source>
        <dbReference type="Pfam" id="PF06259"/>
    </source>
</evidence>
<dbReference type="GO" id="GO:0016787">
    <property type="term" value="F:hydrolase activity"/>
    <property type="evidence" value="ECO:0007669"/>
    <property type="project" value="UniProtKB-KW"/>
</dbReference>
<dbReference type="Gene3D" id="3.40.50.1820">
    <property type="entry name" value="alpha/beta hydrolase"/>
    <property type="match status" value="1"/>
</dbReference>
<evidence type="ECO:0000256" key="1">
    <source>
        <dbReference type="SAM" id="SignalP"/>
    </source>
</evidence>
<dbReference type="AlphaFoldDB" id="A0AAU2W172"/>
<accession>A0AAU2W172</accession>
<gene>
    <name evidence="3" type="ORF">OG398_35275</name>
</gene>
<dbReference type="InterPro" id="IPR029058">
    <property type="entry name" value="AB_hydrolase_fold"/>
</dbReference>
<keyword evidence="3" id="KW-0378">Hydrolase</keyword>
<organism evidence="3">
    <name type="scientific">Streptomyces sp. NBC_00008</name>
    <dbReference type="NCBI Taxonomy" id="2903610"/>
    <lineage>
        <taxon>Bacteria</taxon>
        <taxon>Bacillati</taxon>
        <taxon>Actinomycetota</taxon>
        <taxon>Actinomycetes</taxon>
        <taxon>Kitasatosporales</taxon>
        <taxon>Streptomycetaceae</taxon>
        <taxon>Streptomyces</taxon>
    </lineage>
</organism>
<evidence type="ECO:0000313" key="3">
    <source>
        <dbReference type="EMBL" id="WTW73123.1"/>
    </source>
</evidence>
<feature type="domain" description="DUF1023" evidence="2">
    <location>
        <begin position="99"/>
        <end position="258"/>
    </location>
</feature>
<keyword evidence="1" id="KW-0732">Signal</keyword>
<dbReference type="EMBL" id="CP108313">
    <property type="protein sequence ID" value="WTW73123.1"/>
    <property type="molecule type" value="Genomic_DNA"/>
</dbReference>
<reference evidence="3" key="1">
    <citation type="submission" date="2022-10" db="EMBL/GenBank/DDBJ databases">
        <title>The complete genomes of actinobacterial strains from the NBC collection.</title>
        <authorList>
            <person name="Joergensen T.S."/>
            <person name="Alvarez Arevalo M."/>
            <person name="Sterndorff E.B."/>
            <person name="Faurdal D."/>
            <person name="Vuksanovic O."/>
            <person name="Mourched A.-S."/>
            <person name="Charusanti P."/>
            <person name="Shaw S."/>
            <person name="Blin K."/>
            <person name="Weber T."/>
        </authorList>
    </citation>
    <scope>NUCLEOTIDE SEQUENCE</scope>
    <source>
        <strain evidence="3">NBC_00008</strain>
    </source>
</reference>
<sequence>MAPHRRLHRLRRALATVLAVVAVAGPVVGAAGPGDVPAPRPTVRSTLRGVDPASLETRYAGTRRDIEAARGMAAGHGDGKRAAALDAMTDAGRHFLTFDGRNGGRAVEVYGDLARAERIAVVVPGADVTVDNYWRLRAGAKALRRELPPGSAVIAWLGYRTPSTVSLAAANAELGSDAAEDLSAFLRQLGRSLPAASLICHSYGTVVCAHAAARSDVKDIVLCGSPGTGYEDVGAMRTRATVWAGRGGDDWVGGLPHLRLRLGFTEIGLGTDPLSSDFGARVFDAGDGGHSDYFKPGSLSLRNIARIVTGRYPVSASSGEKHA</sequence>
<feature type="signal peptide" evidence="1">
    <location>
        <begin position="1"/>
        <end position="30"/>
    </location>
</feature>
<protein>
    <submittedName>
        <fullName evidence="3">Alpha/beta hydrolase family protein</fullName>
    </submittedName>
</protein>
<name>A0AAU2W172_9ACTN</name>
<feature type="chain" id="PRO_5043367913" evidence="1">
    <location>
        <begin position="31"/>
        <end position="323"/>
    </location>
</feature>
<dbReference type="InterPro" id="IPR010427">
    <property type="entry name" value="DUF1023"/>
</dbReference>